<keyword evidence="3" id="KW-0233">DNA recombination</keyword>
<name>A0ABT1WH81_9BURK</name>
<dbReference type="InterPro" id="IPR010998">
    <property type="entry name" value="Integrase_recombinase_N"/>
</dbReference>
<evidence type="ECO:0000313" key="6">
    <source>
        <dbReference type="EMBL" id="MCQ8896391.1"/>
    </source>
</evidence>
<dbReference type="PROSITE" id="PS51900">
    <property type="entry name" value="CB"/>
    <property type="match status" value="1"/>
</dbReference>
<evidence type="ECO:0000256" key="3">
    <source>
        <dbReference type="ARBA" id="ARBA00023172"/>
    </source>
</evidence>
<proteinExistence type="predicted"/>
<reference evidence="6 7" key="1">
    <citation type="submission" date="2022-07" db="EMBL/GenBank/DDBJ databases">
        <authorList>
            <person name="Xamxidin M."/>
            <person name="Wu M."/>
        </authorList>
    </citation>
    <scope>NUCLEOTIDE SEQUENCE [LARGE SCALE GENOMIC DNA]</scope>
    <source>
        <strain evidence="6 7">NBRC 111650</strain>
    </source>
</reference>
<evidence type="ECO:0000256" key="2">
    <source>
        <dbReference type="ARBA" id="ARBA00023125"/>
    </source>
</evidence>
<gene>
    <name evidence="6" type="ORF">NQT62_08095</name>
</gene>
<organism evidence="6 7">
    <name type="scientific">Limnobacter humi</name>
    <dbReference type="NCBI Taxonomy" id="1778671"/>
    <lineage>
        <taxon>Bacteria</taxon>
        <taxon>Pseudomonadati</taxon>
        <taxon>Pseudomonadota</taxon>
        <taxon>Betaproteobacteria</taxon>
        <taxon>Burkholderiales</taxon>
        <taxon>Burkholderiaceae</taxon>
        <taxon>Limnobacter</taxon>
    </lineage>
</organism>
<evidence type="ECO:0000313" key="7">
    <source>
        <dbReference type="Proteomes" id="UP001204142"/>
    </source>
</evidence>
<evidence type="ECO:0000256" key="4">
    <source>
        <dbReference type="PROSITE-ProRule" id="PRU01248"/>
    </source>
</evidence>
<feature type="domain" description="Core-binding (CB)" evidence="5">
    <location>
        <begin position="1"/>
        <end position="46"/>
    </location>
</feature>
<dbReference type="InterPro" id="IPR044068">
    <property type="entry name" value="CB"/>
</dbReference>
<keyword evidence="1" id="KW-0229">DNA integration</keyword>
<dbReference type="Gene3D" id="1.10.443.10">
    <property type="entry name" value="Intergrase catalytic core"/>
    <property type="match status" value="1"/>
</dbReference>
<dbReference type="Pfam" id="PF00589">
    <property type="entry name" value="Phage_integrase"/>
    <property type="match status" value="1"/>
</dbReference>
<dbReference type="Proteomes" id="UP001204142">
    <property type="component" value="Unassembled WGS sequence"/>
</dbReference>
<sequence length="176" mass="20134">MVNRKLEEIEGMHIADFRDALAGSGYAPAAAKRYMEVIKAVFKIAKYEWGFRKILDPTEDIRMPSIQNARSRRLSQEEFQSLLASCDEHPSYWLRPYVVLAVETAMRRGELGNLKWLMSISINDGLAWIQRRMAGVVLCPCPRKHLSSLNSSKVYRSGNAFSPCRLTRSRVRSARL</sequence>
<dbReference type="InterPro" id="IPR011010">
    <property type="entry name" value="DNA_brk_join_enz"/>
</dbReference>
<dbReference type="Gene3D" id="1.10.150.130">
    <property type="match status" value="1"/>
</dbReference>
<dbReference type="InterPro" id="IPR013762">
    <property type="entry name" value="Integrase-like_cat_sf"/>
</dbReference>
<dbReference type="SUPFAM" id="SSF56349">
    <property type="entry name" value="DNA breaking-rejoining enzymes"/>
    <property type="match status" value="1"/>
</dbReference>
<keyword evidence="2 4" id="KW-0238">DNA-binding</keyword>
<accession>A0ABT1WH81</accession>
<dbReference type="InterPro" id="IPR002104">
    <property type="entry name" value="Integrase_catalytic"/>
</dbReference>
<keyword evidence="7" id="KW-1185">Reference proteome</keyword>
<evidence type="ECO:0000259" key="5">
    <source>
        <dbReference type="PROSITE" id="PS51900"/>
    </source>
</evidence>
<protein>
    <submittedName>
        <fullName evidence="6">Tyrosine-type recombinase/integrase</fullName>
    </submittedName>
</protein>
<dbReference type="EMBL" id="JANIGO010000002">
    <property type="protein sequence ID" value="MCQ8896391.1"/>
    <property type="molecule type" value="Genomic_DNA"/>
</dbReference>
<comment type="caution">
    <text evidence="6">The sequence shown here is derived from an EMBL/GenBank/DDBJ whole genome shotgun (WGS) entry which is preliminary data.</text>
</comment>
<evidence type="ECO:0000256" key="1">
    <source>
        <dbReference type="ARBA" id="ARBA00022908"/>
    </source>
</evidence>